<evidence type="ECO:0000313" key="1">
    <source>
        <dbReference type="EMBL" id="MDR9895230.1"/>
    </source>
</evidence>
<proteinExistence type="predicted"/>
<dbReference type="Proteomes" id="UP000667802">
    <property type="component" value="Unassembled WGS sequence"/>
</dbReference>
<evidence type="ECO:0000313" key="2">
    <source>
        <dbReference type="Proteomes" id="UP000667802"/>
    </source>
</evidence>
<dbReference type="Gene3D" id="1.20.910.10">
    <property type="entry name" value="Heme oxygenase-like"/>
    <property type="match status" value="1"/>
</dbReference>
<dbReference type="AlphaFoldDB" id="A0AAP5IA17"/>
<dbReference type="EMBL" id="JAALHA020000004">
    <property type="protein sequence ID" value="MDR9895230.1"/>
    <property type="molecule type" value="Genomic_DNA"/>
</dbReference>
<reference evidence="2" key="1">
    <citation type="journal article" date="2021" name="Science">
        <title>Hunting the eagle killer: A cyanobacterial neurotoxin causes vacuolar myelinopathy.</title>
        <authorList>
            <person name="Breinlinger S."/>
            <person name="Phillips T.J."/>
            <person name="Haram B.N."/>
            <person name="Mares J."/>
            <person name="Martinez Yerena J.A."/>
            <person name="Hrouzek P."/>
            <person name="Sobotka R."/>
            <person name="Henderson W.M."/>
            <person name="Schmieder P."/>
            <person name="Williams S.M."/>
            <person name="Lauderdale J.D."/>
            <person name="Wilde H.D."/>
            <person name="Gerrin W."/>
            <person name="Kust A."/>
            <person name="Washington J.W."/>
            <person name="Wagner C."/>
            <person name="Geier B."/>
            <person name="Liebeke M."/>
            <person name="Enke H."/>
            <person name="Niedermeyer T.H.J."/>
            <person name="Wilde S.B."/>
        </authorList>
    </citation>
    <scope>NUCLEOTIDE SEQUENCE [LARGE SCALE GENOMIC DNA]</scope>
    <source>
        <strain evidence="2">Thurmond2011</strain>
    </source>
</reference>
<comment type="caution">
    <text evidence="1">The sequence shown here is derived from an EMBL/GenBank/DDBJ whole genome shotgun (WGS) entry which is preliminary data.</text>
</comment>
<accession>A0AAP5IA17</accession>
<sequence>MSKLYEAHLPSKHPFFHQLASFTHSKLPSSDLLGELYIRYQAACHATRVMVYHLPHLDRPDWRVRKCSIIKDDDSGEIHHYQLKNAFAHIGADIVEDEKFGSLNKLQTILDPVTAGFVYSVQNLYPQSLGPWCVIEMFADDWMRALMNSLSNCFPSITEEPYFADCLDQGIEQRHAQEALDLTGEVLVSSPDLLEQTIEDAHKMAVELDKFWSGLQNLLTEHELKLGLTHCTNEYLVH</sequence>
<name>A0AAP5IA17_9CYAN</name>
<keyword evidence="2" id="KW-1185">Reference proteome</keyword>
<dbReference type="InterPro" id="IPR016084">
    <property type="entry name" value="Haem_Oase-like_multi-hlx"/>
</dbReference>
<protein>
    <submittedName>
        <fullName evidence="1">Uncharacterized protein</fullName>
    </submittedName>
</protein>
<organism evidence="1 2">
    <name type="scientific">Aetokthonos hydrillicola Thurmond2011</name>
    <dbReference type="NCBI Taxonomy" id="2712845"/>
    <lineage>
        <taxon>Bacteria</taxon>
        <taxon>Bacillati</taxon>
        <taxon>Cyanobacteriota</taxon>
        <taxon>Cyanophyceae</taxon>
        <taxon>Nostocales</taxon>
        <taxon>Hapalosiphonaceae</taxon>
        <taxon>Aetokthonos</taxon>
    </lineage>
</organism>
<gene>
    <name evidence="1" type="ORF">G7B40_011725</name>
</gene>